<proteinExistence type="inferred from homology"/>
<evidence type="ECO:0000256" key="2">
    <source>
        <dbReference type="ARBA" id="ARBA00023121"/>
    </source>
</evidence>
<dbReference type="PROSITE" id="PS51228">
    <property type="entry name" value="ACB_2"/>
    <property type="match status" value="1"/>
</dbReference>
<gene>
    <name evidence="4" type="ORF">GMOD_00007970</name>
</gene>
<dbReference type="SUPFAM" id="SSF47027">
    <property type="entry name" value="Acyl-CoA binding protein"/>
    <property type="match status" value="1"/>
</dbReference>
<comment type="similarity">
    <text evidence="1">Belongs to the ACBP family.</text>
</comment>
<dbReference type="PRINTS" id="PR00689">
    <property type="entry name" value="ACOABINDINGP"/>
</dbReference>
<dbReference type="InterPro" id="IPR014352">
    <property type="entry name" value="FERM/acyl-CoA-bd_prot_sf"/>
</dbReference>
<dbReference type="GO" id="GO:0006631">
    <property type="term" value="P:fatty acid metabolic process"/>
    <property type="evidence" value="ECO:0007669"/>
    <property type="project" value="TreeGrafter"/>
</dbReference>
<dbReference type="GO" id="GO:0000062">
    <property type="term" value="F:fatty-acyl-CoA binding"/>
    <property type="evidence" value="ECO:0007669"/>
    <property type="project" value="InterPro"/>
</dbReference>
<evidence type="ECO:0000313" key="4">
    <source>
        <dbReference type="EMBL" id="RMZ73459.1"/>
    </source>
</evidence>
<name>A0A3M7MGG5_9PLEO</name>
<accession>A0A3M7MGG5</accession>
<organism evidence="4 5">
    <name type="scientific">Pyrenophora seminiperda CCB06</name>
    <dbReference type="NCBI Taxonomy" id="1302712"/>
    <lineage>
        <taxon>Eukaryota</taxon>
        <taxon>Fungi</taxon>
        <taxon>Dikarya</taxon>
        <taxon>Ascomycota</taxon>
        <taxon>Pezizomycotina</taxon>
        <taxon>Dothideomycetes</taxon>
        <taxon>Pleosporomycetidae</taxon>
        <taxon>Pleosporales</taxon>
        <taxon>Pleosporineae</taxon>
        <taxon>Pleosporaceae</taxon>
        <taxon>Pyrenophora</taxon>
    </lineage>
</organism>
<protein>
    <submittedName>
        <fullName evidence="4">Acyl binding</fullName>
    </submittedName>
</protein>
<dbReference type="Pfam" id="PF00887">
    <property type="entry name" value="ACBP"/>
    <property type="match status" value="1"/>
</dbReference>
<dbReference type="Proteomes" id="UP000265663">
    <property type="component" value="Unassembled WGS sequence"/>
</dbReference>
<dbReference type="EMBL" id="KE747840">
    <property type="protein sequence ID" value="RMZ73459.1"/>
    <property type="molecule type" value="Genomic_DNA"/>
</dbReference>
<evidence type="ECO:0000256" key="1">
    <source>
        <dbReference type="ARBA" id="ARBA00005567"/>
    </source>
</evidence>
<evidence type="ECO:0000313" key="5">
    <source>
        <dbReference type="Proteomes" id="UP000265663"/>
    </source>
</evidence>
<feature type="domain" description="ACB" evidence="3">
    <location>
        <begin position="31"/>
        <end position="123"/>
    </location>
</feature>
<dbReference type="OrthoDB" id="346910at2759"/>
<sequence>MDCQERSLCTLLSLTDTNIHIYTYTYIRAKYQEVYKKVSAMGERLKKEKKSGPSNDEQLQLYGYAKIAEGKDISAASKPGMFDLAGKAKYAKWKEFVDAGITQKDAEDKYVEAGEAILAKYDN</sequence>
<keyword evidence="5" id="KW-1185">Reference proteome</keyword>
<reference evidence="4 5" key="1">
    <citation type="journal article" date="2014" name="PLoS ONE">
        <title>De novo Genome Assembly of the Fungal Plant Pathogen Pyrenophora semeniperda.</title>
        <authorList>
            <person name="Soliai M.M."/>
            <person name="Meyer S.E."/>
            <person name="Udall J.A."/>
            <person name="Elzinga D.E."/>
            <person name="Hermansen R.A."/>
            <person name="Bodily P.M."/>
            <person name="Hart A.A."/>
            <person name="Coleman C.E."/>
        </authorList>
    </citation>
    <scope>NUCLEOTIDE SEQUENCE [LARGE SCALE GENOMIC DNA]</scope>
    <source>
        <strain evidence="4 5">CCB06</strain>
        <tissue evidence="4">Mycelium</tissue>
    </source>
</reference>
<dbReference type="Gene3D" id="1.20.80.10">
    <property type="match status" value="1"/>
</dbReference>
<dbReference type="PANTHER" id="PTHR23310">
    <property type="entry name" value="ACYL-COA-BINDING PROTEIN, ACBP"/>
    <property type="match status" value="1"/>
</dbReference>
<dbReference type="InterPro" id="IPR035984">
    <property type="entry name" value="Acyl-CoA-binding_sf"/>
</dbReference>
<keyword evidence="2" id="KW-0446">Lipid-binding</keyword>
<evidence type="ECO:0000259" key="3">
    <source>
        <dbReference type="PROSITE" id="PS51228"/>
    </source>
</evidence>
<dbReference type="PANTHER" id="PTHR23310:SF62">
    <property type="entry name" value="ACYL-COA BINDING PROTEIN 1, ISOFORM A"/>
    <property type="match status" value="1"/>
</dbReference>
<dbReference type="InterPro" id="IPR000582">
    <property type="entry name" value="Acyl-CoA-binding_protein"/>
</dbReference>
<dbReference type="AlphaFoldDB" id="A0A3M7MGG5"/>